<name>A0A087STS7_AUXPR</name>
<dbReference type="KEGG" id="apro:F751_5487"/>
<keyword evidence="2" id="KW-0812">Transmembrane</keyword>
<dbReference type="AlphaFoldDB" id="A0A087STS7"/>
<evidence type="ECO:0000256" key="2">
    <source>
        <dbReference type="SAM" id="Phobius"/>
    </source>
</evidence>
<organism evidence="3 4">
    <name type="scientific">Auxenochlorella protothecoides</name>
    <name type="common">Green microalga</name>
    <name type="synonym">Chlorella protothecoides</name>
    <dbReference type="NCBI Taxonomy" id="3075"/>
    <lineage>
        <taxon>Eukaryota</taxon>
        <taxon>Viridiplantae</taxon>
        <taxon>Chlorophyta</taxon>
        <taxon>core chlorophytes</taxon>
        <taxon>Trebouxiophyceae</taxon>
        <taxon>Chlorellales</taxon>
        <taxon>Chlorellaceae</taxon>
        <taxon>Auxenochlorella</taxon>
    </lineage>
</organism>
<gene>
    <name evidence="3" type="ORF">F751_5487</name>
</gene>
<sequence length="405" mass="42522">MLDDEDWGFGEFQSAPGGEPGPSTDDGRSDPSWSQPRRGMKGIGSEDALQPGMEVLYLGRDGGELPVQVVSVDRSVLPYSYGILLGGNYRETEASRLRVAGDGAGNQEVYPQTLIPSGLSHGGVERCCSPEAAVELRTESADFSFGEWTGLEVSTVLVPTEATAMHTGALDAMGPPSAPVAAANHDWSEPLPEDLFGGAATDEAEAASRELDPLRTDLALDTLQVEPRSFDPRACAQLLSEAAPALASLSAPGVALAAELEARWRRQLAALGRVYCASRLVAAAASHHRLLGLVRGMQAADAACRTAWGGEGAGLGEAVTLADPDFAASLSDVCNLPDWLAGCDAEELATGPLTSESRRRVPVWTWILFGAAALLTLTLLGLGYSSKTTANYRHDSFITVQGTQG</sequence>
<accession>A0A087STS7</accession>
<keyword evidence="2" id="KW-0472">Membrane</keyword>
<evidence type="ECO:0000256" key="1">
    <source>
        <dbReference type="SAM" id="MobiDB-lite"/>
    </source>
</evidence>
<proteinExistence type="predicted"/>
<feature type="region of interest" description="Disordered" evidence="1">
    <location>
        <begin position="1"/>
        <end position="46"/>
    </location>
</feature>
<dbReference type="GeneID" id="23616878"/>
<protein>
    <submittedName>
        <fullName evidence="3">Uncharacterized protein</fullName>
    </submittedName>
</protein>
<feature type="transmembrane region" description="Helical" evidence="2">
    <location>
        <begin position="363"/>
        <end position="384"/>
    </location>
</feature>
<dbReference type="OrthoDB" id="10671103at2759"/>
<dbReference type="RefSeq" id="XP_011402184.1">
    <property type="nucleotide sequence ID" value="XM_011403882.1"/>
</dbReference>
<keyword evidence="4" id="KW-1185">Reference proteome</keyword>
<keyword evidence="2" id="KW-1133">Transmembrane helix</keyword>
<reference evidence="3 4" key="1">
    <citation type="journal article" date="2014" name="BMC Genomics">
        <title>Oil accumulation mechanisms of the oleaginous microalga Chlorella protothecoides revealed through its genome, transcriptomes, and proteomes.</title>
        <authorList>
            <person name="Gao C."/>
            <person name="Wang Y."/>
            <person name="Shen Y."/>
            <person name="Yan D."/>
            <person name="He X."/>
            <person name="Dai J."/>
            <person name="Wu Q."/>
        </authorList>
    </citation>
    <scope>NUCLEOTIDE SEQUENCE [LARGE SCALE GENOMIC DNA]</scope>
    <source>
        <strain evidence="3 4">0710</strain>
    </source>
</reference>
<evidence type="ECO:0000313" key="3">
    <source>
        <dbReference type="EMBL" id="KFM29131.1"/>
    </source>
</evidence>
<evidence type="ECO:0000313" key="4">
    <source>
        <dbReference type="Proteomes" id="UP000028924"/>
    </source>
</evidence>
<dbReference type="EMBL" id="KL662187">
    <property type="protein sequence ID" value="KFM29131.1"/>
    <property type="molecule type" value="Genomic_DNA"/>
</dbReference>
<dbReference type="Proteomes" id="UP000028924">
    <property type="component" value="Unassembled WGS sequence"/>
</dbReference>